<comment type="cofactor">
    <cofactor evidence="6">
        <name>Fe(2+)</name>
        <dbReference type="ChEBI" id="CHEBI:29033"/>
    </cofactor>
    <text evidence="6">Binds 1 Fe(2+) ion.</text>
</comment>
<dbReference type="AlphaFoldDB" id="A0A0R2HF39"/>
<dbReference type="GO" id="GO:0046872">
    <property type="term" value="F:metal ion binding"/>
    <property type="evidence" value="ECO:0007669"/>
    <property type="project" value="UniProtKB-KW"/>
</dbReference>
<dbReference type="EMBL" id="JQBL01000002">
    <property type="protein sequence ID" value="KRN51224.1"/>
    <property type="molecule type" value="Genomic_DNA"/>
</dbReference>
<dbReference type="GO" id="GO:0042586">
    <property type="term" value="F:peptide deformylase activity"/>
    <property type="evidence" value="ECO:0007669"/>
    <property type="project" value="UniProtKB-UniRule"/>
</dbReference>
<evidence type="ECO:0000256" key="1">
    <source>
        <dbReference type="ARBA" id="ARBA00010759"/>
    </source>
</evidence>
<keyword evidence="5 6" id="KW-0408">Iron</keyword>
<dbReference type="PANTHER" id="PTHR10458">
    <property type="entry name" value="PEPTIDE DEFORMYLASE"/>
    <property type="match status" value="1"/>
</dbReference>
<feature type="binding site" evidence="6">
    <location>
        <position position="163"/>
    </location>
    <ligand>
        <name>Fe cation</name>
        <dbReference type="ChEBI" id="CHEBI:24875"/>
    </ligand>
</feature>
<dbReference type="Gene3D" id="3.90.45.10">
    <property type="entry name" value="Peptide deformylase"/>
    <property type="match status" value="1"/>
</dbReference>
<comment type="function">
    <text evidence="6">Removes the formyl group from the N-terminal Met of newly synthesized proteins. Requires at least a dipeptide for an efficient rate of reaction. N-terminal L-methionine is a prerequisite for activity but the enzyme has broad specificity at other positions.</text>
</comment>
<comment type="caution">
    <text evidence="7">The sequence shown here is derived from an EMBL/GenBank/DDBJ whole genome shotgun (WGS) entry which is preliminary data.</text>
</comment>
<organism evidence="7 8">
    <name type="scientific">Kandleria vitulina DSM 20405</name>
    <dbReference type="NCBI Taxonomy" id="1410657"/>
    <lineage>
        <taxon>Bacteria</taxon>
        <taxon>Bacillati</taxon>
        <taxon>Bacillota</taxon>
        <taxon>Erysipelotrichia</taxon>
        <taxon>Erysipelotrichales</taxon>
        <taxon>Coprobacillaceae</taxon>
        <taxon>Kandleria</taxon>
    </lineage>
</organism>
<accession>A0A0R2HF39</accession>
<sequence length="189" mass="21415">MITMKDIIDDSHPLIREISKEVKVPLSEEDEKLALDMFEYLKNSQDEEIAEKYDLRPGVGLAAVQVGQLKRMCAIYIPNVDSEGNVKNIDQWVLVNPKVISYTEKEAYLRHGEGCLSVPEDKSGLVPRHAKITLKAYDALTKKDVKIVARGFTAICIQHEMDHFDGVLYYDHFNKENPTAPIPNAMVIE</sequence>
<dbReference type="InterPro" id="IPR023635">
    <property type="entry name" value="Peptide_deformylase"/>
</dbReference>
<name>A0A0R2HF39_9FIRM</name>
<dbReference type="HAMAP" id="MF_00163">
    <property type="entry name" value="Pep_deformylase"/>
    <property type="match status" value="1"/>
</dbReference>
<dbReference type="RefSeq" id="WP_029070361.1">
    <property type="nucleotide sequence ID" value="NZ_JNKN01000005.1"/>
</dbReference>
<evidence type="ECO:0000256" key="2">
    <source>
        <dbReference type="ARBA" id="ARBA00022723"/>
    </source>
</evidence>
<dbReference type="InterPro" id="IPR036821">
    <property type="entry name" value="Peptide_deformylase_sf"/>
</dbReference>
<keyword evidence="2 6" id="KW-0479">Metal-binding</keyword>
<dbReference type="PANTHER" id="PTHR10458:SF8">
    <property type="entry name" value="PEPTIDE DEFORMYLASE 2"/>
    <property type="match status" value="1"/>
</dbReference>
<dbReference type="GO" id="GO:0006412">
    <property type="term" value="P:translation"/>
    <property type="evidence" value="ECO:0007669"/>
    <property type="project" value="UniProtKB-UniRule"/>
</dbReference>
<keyword evidence="4 6" id="KW-0648">Protein biosynthesis</keyword>
<feature type="binding site" evidence="6">
    <location>
        <position position="115"/>
    </location>
    <ligand>
        <name>Fe cation</name>
        <dbReference type="ChEBI" id="CHEBI:24875"/>
    </ligand>
</feature>
<keyword evidence="8" id="KW-1185">Reference proteome</keyword>
<feature type="active site" evidence="6">
    <location>
        <position position="160"/>
    </location>
</feature>
<dbReference type="FunFam" id="3.90.45.10:FF:000002">
    <property type="entry name" value="Peptide deformylase"/>
    <property type="match status" value="1"/>
</dbReference>
<evidence type="ECO:0000256" key="4">
    <source>
        <dbReference type="ARBA" id="ARBA00022917"/>
    </source>
</evidence>
<proteinExistence type="inferred from homology"/>
<gene>
    <name evidence="6" type="primary">def</name>
    <name evidence="7" type="ORF">IV49_GL000687</name>
</gene>
<protein>
    <recommendedName>
        <fullName evidence="6">Peptide deformylase</fullName>
        <shortName evidence="6">PDF</shortName>
        <ecNumber evidence="6">3.5.1.88</ecNumber>
    </recommendedName>
    <alternativeName>
        <fullName evidence="6">Polypeptide deformylase</fullName>
    </alternativeName>
</protein>
<dbReference type="SUPFAM" id="SSF56420">
    <property type="entry name" value="Peptide deformylase"/>
    <property type="match status" value="1"/>
</dbReference>
<dbReference type="PRINTS" id="PR01576">
    <property type="entry name" value="PDEFORMYLASE"/>
</dbReference>
<evidence type="ECO:0000256" key="5">
    <source>
        <dbReference type="ARBA" id="ARBA00023004"/>
    </source>
</evidence>
<evidence type="ECO:0000313" key="8">
    <source>
        <dbReference type="Proteomes" id="UP000051841"/>
    </source>
</evidence>
<evidence type="ECO:0000256" key="6">
    <source>
        <dbReference type="HAMAP-Rule" id="MF_00163"/>
    </source>
</evidence>
<evidence type="ECO:0000313" key="7">
    <source>
        <dbReference type="EMBL" id="KRN51224.1"/>
    </source>
</evidence>
<dbReference type="CDD" id="cd00487">
    <property type="entry name" value="Pep_deformylase"/>
    <property type="match status" value="1"/>
</dbReference>
<dbReference type="EC" id="3.5.1.88" evidence="6"/>
<dbReference type="Proteomes" id="UP000051841">
    <property type="component" value="Unassembled WGS sequence"/>
</dbReference>
<dbReference type="NCBIfam" id="TIGR00079">
    <property type="entry name" value="pept_deformyl"/>
    <property type="match status" value="1"/>
</dbReference>
<comment type="catalytic activity">
    <reaction evidence="6">
        <text>N-terminal N-formyl-L-methionyl-[peptide] + H2O = N-terminal L-methionyl-[peptide] + formate</text>
        <dbReference type="Rhea" id="RHEA:24420"/>
        <dbReference type="Rhea" id="RHEA-COMP:10639"/>
        <dbReference type="Rhea" id="RHEA-COMP:10640"/>
        <dbReference type="ChEBI" id="CHEBI:15377"/>
        <dbReference type="ChEBI" id="CHEBI:15740"/>
        <dbReference type="ChEBI" id="CHEBI:49298"/>
        <dbReference type="ChEBI" id="CHEBI:64731"/>
        <dbReference type="EC" id="3.5.1.88"/>
    </reaction>
</comment>
<dbReference type="PIRSF" id="PIRSF004749">
    <property type="entry name" value="Pep_def"/>
    <property type="match status" value="1"/>
</dbReference>
<feature type="binding site" evidence="6">
    <location>
        <position position="159"/>
    </location>
    <ligand>
        <name>Fe cation</name>
        <dbReference type="ChEBI" id="CHEBI:24875"/>
    </ligand>
</feature>
<comment type="similarity">
    <text evidence="1 6">Belongs to the polypeptide deformylase family.</text>
</comment>
<evidence type="ECO:0000256" key="3">
    <source>
        <dbReference type="ARBA" id="ARBA00022801"/>
    </source>
</evidence>
<keyword evidence="3 6" id="KW-0378">Hydrolase</keyword>
<dbReference type="Pfam" id="PF01327">
    <property type="entry name" value="Pep_deformylase"/>
    <property type="match status" value="1"/>
</dbReference>
<reference evidence="7 8" key="1">
    <citation type="journal article" date="2015" name="Genome Announc.">
        <title>Expanding the biotechnology potential of lactobacilli through comparative genomics of 213 strains and associated genera.</title>
        <authorList>
            <person name="Sun Z."/>
            <person name="Harris H.M."/>
            <person name="McCann A."/>
            <person name="Guo C."/>
            <person name="Argimon S."/>
            <person name="Zhang W."/>
            <person name="Yang X."/>
            <person name="Jeffery I.B."/>
            <person name="Cooney J.C."/>
            <person name="Kagawa T.F."/>
            <person name="Liu W."/>
            <person name="Song Y."/>
            <person name="Salvetti E."/>
            <person name="Wrobel A."/>
            <person name="Rasinkangas P."/>
            <person name="Parkhill J."/>
            <person name="Rea M.C."/>
            <person name="O'Sullivan O."/>
            <person name="Ritari J."/>
            <person name="Douillard F.P."/>
            <person name="Paul Ross R."/>
            <person name="Yang R."/>
            <person name="Briner A.E."/>
            <person name="Felis G.E."/>
            <person name="de Vos W.M."/>
            <person name="Barrangou R."/>
            <person name="Klaenhammer T.R."/>
            <person name="Caufield P.W."/>
            <person name="Cui Y."/>
            <person name="Zhang H."/>
            <person name="O'Toole P.W."/>
        </authorList>
    </citation>
    <scope>NUCLEOTIDE SEQUENCE [LARGE SCALE GENOMIC DNA]</scope>
    <source>
        <strain evidence="7 8">DSM 20405</strain>
    </source>
</reference>
<dbReference type="PATRIC" id="fig|1410657.5.peg.714"/>